<comment type="caution">
    <text evidence="2">The sequence shown here is derived from an EMBL/GenBank/DDBJ whole genome shotgun (WGS) entry which is preliminary data.</text>
</comment>
<evidence type="ECO:0000256" key="1">
    <source>
        <dbReference type="SAM" id="MobiDB-lite"/>
    </source>
</evidence>
<dbReference type="EMBL" id="JANKHO010001821">
    <property type="protein sequence ID" value="KAJ3498070.1"/>
    <property type="molecule type" value="Genomic_DNA"/>
</dbReference>
<sequence>MQQPRPPFDLKLAGTASFLPALLTHIRATHNSNIANSPNPGLPPLPLDNVIFQSILLCLIGQQKHLVLRTPEEDVGLAVKLVLWTLSNVFDLETHKVKVRPSSRARVSGRNGRFSSTANAEAQFRHDAGAAERFLKSLFVPSVSPSPEENEQPNPSEGVGGESTSASLPPPKQQKHHEYTRSRSFPQNLNLSARDSTSISPSTSTSASTGSTIIRPRPTYAYRPSLPHAYTYPVNATPSSGSFDAATPTTASTATPIGPIPPTIGRRTPTPRLPHAYTDPLPLPHAYRPKSRHAKTKSKGSSHSRHRHSKSRSQSSVWYDAEEEGEGAGEGGVDWRAEDMHLPQGLVLSGLEHANEGAQRAFGRVLSDRKVVLPVRGEQEERMWEVPNDFIVVPSLLDLNFWCVVSRGLEGVVPLPPRFDAPPRRTLAPASLFIRVLE</sequence>
<keyword evidence="3" id="KW-1185">Reference proteome</keyword>
<accession>A0A9W8MSS9</accession>
<reference evidence="2" key="1">
    <citation type="submission" date="2022-07" db="EMBL/GenBank/DDBJ databases">
        <title>Genome Sequence of Agrocybe chaxingu.</title>
        <authorList>
            <person name="Buettner E."/>
        </authorList>
    </citation>
    <scope>NUCLEOTIDE SEQUENCE</scope>
    <source>
        <strain evidence="2">MP-N11</strain>
    </source>
</reference>
<feature type="compositionally biased region" description="Polar residues" evidence="1">
    <location>
        <begin position="182"/>
        <end position="195"/>
    </location>
</feature>
<protein>
    <submittedName>
        <fullName evidence="2">Uncharacterized protein</fullName>
    </submittedName>
</protein>
<organism evidence="2 3">
    <name type="scientific">Agrocybe chaxingu</name>
    <dbReference type="NCBI Taxonomy" id="84603"/>
    <lineage>
        <taxon>Eukaryota</taxon>
        <taxon>Fungi</taxon>
        <taxon>Dikarya</taxon>
        <taxon>Basidiomycota</taxon>
        <taxon>Agaricomycotina</taxon>
        <taxon>Agaricomycetes</taxon>
        <taxon>Agaricomycetidae</taxon>
        <taxon>Agaricales</taxon>
        <taxon>Agaricineae</taxon>
        <taxon>Strophariaceae</taxon>
        <taxon>Agrocybe</taxon>
    </lineage>
</organism>
<feature type="compositionally biased region" description="Low complexity" evidence="1">
    <location>
        <begin position="196"/>
        <end position="214"/>
    </location>
</feature>
<feature type="region of interest" description="Disordered" evidence="1">
    <location>
        <begin position="141"/>
        <end position="219"/>
    </location>
</feature>
<name>A0A9W8MSS9_9AGAR</name>
<feature type="compositionally biased region" description="Basic residues" evidence="1">
    <location>
        <begin position="287"/>
        <end position="311"/>
    </location>
</feature>
<feature type="region of interest" description="Disordered" evidence="1">
    <location>
        <begin position="241"/>
        <end position="334"/>
    </location>
</feature>
<proteinExistence type="predicted"/>
<feature type="compositionally biased region" description="Low complexity" evidence="1">
    <location>
        <begin position="141"/>
        <end position="157"/>
    </location>
</feature>
<gene>
    <name evidence="2" type="ORF">NLJ89_g10266</name>
</gene>
<evidence type="ECO:0000313" key="2">
    <source>
        <dbReference type="EMBL" id="KAJ3498070.1"/>
    </source>
</evidence>
<dbReference type="AlphaFoldDB" id="A0A9W8MSS9"/>
<dbReference type="OrthoDB" id="5582146at2759"/>
<evidence type="ECO:0000313" key="3">
    <source>
        <dbReference type="Proteomes" id="UP001148786"/>
    </source>
</evidence>
<dbReference type="Proteomes" id="UP001148786">
    <property type="component" value="Unassembled WGS sequence"/>
</dbReference>
<feature type="compositionally biased region" description="Low complexity" evidence="1">
    <location>
        <begin position="246"/>
        <end position="274"/>
    </location>
</feature>